<keyword evidence="14" id="KW-1185">Reference proteome</keyword>
<keyword evidence="4" id="KW-0963">Cytoplasm</keyword>
<evidence type="ECO:0000256" key="6">
    <source>
        <dbReference type="ARBA" id="ARBA00023054"/>
    </source>
</evidence>
<evidence type="ECO:0000256" key="8">
    <source>
        <dbReference type="ARBA" id="ARBA00023306"/>
    </source>
</evidence>
<feature type="region of interest" description="Disordered" evidence="12">
    <location>
        <begin position="359"/>
        <end position="407"/>
    </location>
</feature>
<evidence type="ECO:0000256" key="7">
    <source>
        <dbReference type="ARBA" id="ARBA00023212"/>
    </source>
</evidence>
<comment type="caution">
    <text evidence="13">The sequence shown here is derived from an EMBL/GenBank/DDBJ whole genome shotgun (WGS) entry which is preliminary data.</text>
</comment>
<dbReference type="AlphaFoldDB" id="A0A9W6BHC7"/>
<evidence type="ECO:0000256" key="12">
    <source>
        <dbReference type="SAM" id="MobiDB-lite"/>
    </source>
</evidence>
<accession>A0A9W6BHC7</accession>
<name>A0A9W6BHC7_9CHLO</name>
<comment type="subcellular location">
    <subcellularLocation>
        <location evidence="1">Cytoplasm</location>
        <location evidence="1">Cytoskeleton</location>
        <location evidence="1">Microtubule organizing center</location>
        <location evidence="1">Centrosome</location>
        <location evidence="1">Centriole</location>
    </subcellularLocation>
</comment>
<evidence type="ECO:0000256" key="3">
    <source>
        <dbReference type="ARBA" id="ARBA00014910"/>
    </source>
</evidence>
<evidence type="ECO:0000313" key="14">
    <source>
        <dbReference type="Proteomes" id="UP001165080"/>
    </source>
</evidence>
<feature type="compositionally biased region" description="Low complexity" evidence="12">
    <location>
        <begin position="372"/>
        <end position="402"/>
    </location>
</feature>
<dbReference type="Proteomes" id="UP001165080">
    <property type="component" value="Unassembled WGS sequence"/>
</dbReference>
<feature type="coiled-coil region" evidence="11">
    <location>
        <begin position="164"/>
        <end position="205"/>
    </location>
</feature>
<dbReference type="PANTHER" id="PTHR28618:SF1">
    <property type="entry name" value="CENTROSOMAL PROTEIN POC5"/>
    <property type="match status" value="1"/>
</dbReference>
<evidence type="ECO:0000256" key="9">
    <source>
        <dbReference type="ARBA" id="ARBA00031694"/>
    </source>
</evidence>
<evidence type="ECO:0000256" key="5">
    <source>
        <dbReference type="ARBA" id="ARBA00022737"/>
    </source>
</evidence>
<gene>
    <name evidence="13" type="primary">PLEST004927</name>
    <name evidence="13" type="ORF">PLESTB_000522200</name>
</gene>
<keyword evidence="7" id="KW-0206">Cytoskeleton</keyword>
<keyword evidence="8" id="KW-0131">Cell cycle</keyword>
<feature type="compositionally biased region" description="Low complexity" evidence="12">
    <location>
        <begin position="56"/>
        <end position="65"/>
    </location>
</feature>
<evidence type="ECO:0000313" key="13">
    <source>
        <dbReference type="EMBL" id="GLC51622.1"/>
    </source>
</evidence>
<feature type="region of interest" description="Disordered" evidence="12">
    <location>
        <begin position="56"/>
        <end position="83"/>
    </location>
</feature>
<reference evidence="13 14" key="1">
    <citation type="journal article" date="2023" name="Commun. Biol.">
        <title>Reorganization of the ancestral sex-determining regions during the evolution of trioecy in Pleodorina starrii.</title>
        <authorList>
            <person name="Takahashi K."/>
            <person name="Suzuki S."/>
            <person name="Kawai-Toyooka H."/>
            <person name="Yamamoto K."/>
            <person name="Hamaji T."/>
            <person name="Ootsuki R."/>
            <person name="Yamaguchi H."/>
            <person name="Kawachi M."/>
            <person name="Higashiyama T."/>
            <person name="Nozaki H."/>
        </authorList>
    </citation>
    <scope>NUCLEOTIDE SEQUENCE [LARGE SCALE GENOMIC DNA]</scope>
    <source>
        <strain evidence="13 14">NIES-4479</strain>
    </source>
</reference>
<dbReference type="GO" id="GO:0005814">
    <property type="term" value="C:centriole"/>
    <property type="evidence" value="ECO:0007669"/>
    <property type="project" value="UniProtKB-SubCell"/>
</dbReference>
<dbReference type="PANTHER" id="PTHR28618">
    <property type="entry name" value="CENTROSOMAL PROTEIN POC5"/>
    <property type="match status" value="1"/>
</dbReference>
<comment type="similarity">
    <text evidence="2">Belongs to the POC5 family.</text>
</comment>
<keyword evidence="5" id="KW-0677">Repeat</keyword>
<protein>
    <recommendedName>
        <fullName evidence="3">Centrosomal protein POC5</fullName>
    </recommendedName>
    <alternativeName>
        <fullName evidence="9">Protein of centriole 5</fullName>
    </alternativeName>
</protein>
<evidence type="ECO:0000256" key="2">
    <source>
        <dbReference type="ARBA" id="ARBA00010411"/>
    </source>
</evidence>
<sequence length="580" mass="61170">MARAPAAISRTNVPLPAEPAQQEWAQPERAQPFVQLQPNMNADGSSSIDILVPVSPGGVSSQPSPTDGLNAAGNTTRPQTPTTLNIIARPPGGAVGQMEPAAVEITISTQPGEAQYEQQFVSHLQGLTVQQMLDLDIDALVVKIDEHHSQAKKAVLDHFMETKARMIQAKNEALEEEKSKAAAKMATKEEELNLMKAEADTLRIKSQRLWDVVSRTCTAYSAAKERSRTNVVLFQAFCAWRQQALALARRRRMVARAERWDANMRLKRNVFRAWFREAMRAHRITVNNRYIAEVDNAKRLIHEHYQRQIADMERMLADAHLQLEREAEARSKLEEDMKRAFMRGVCALNIEAMNMMKRGGAAPGATNPPGPSAAAQPPVGEQQQQEPVQGGGSSAPSTASGYSGQGPIAQVIPEASTLDPPGSITFSPPRFHVAISQGGAGGAGSAGTSLMVGATASSSGQPPVAGGGASVRMPGSGASTAGTVNTALTGGSSRPGSSYGLVTAGAAGGVGGRAGVGLHQSAVVTAPGQSEGGVFRETAQTFFQRPGVVVTRGPGVGLAASNADAPRPRATAPLPSVRML</sequence>
<evidence type="ECO:0000256" key="4">
    <source>
        <dbReference type="ARBA" id="ARBA00022490"/>
    </source>
</evidence>
<dbReference type="EMBL" id="BRXU01000004">
    <property type="protein sequence ID" value="GLC51622.1"/>
    <property type="molecule type" value="Genomic_DNA"/>
</dbReference>
<organism evidence="13 14">
    <name type="scientific">Pleodorina starrii</name>
    <dbReference type="NCBI Taxonomy" id="330485"/>
    <lineage>
        <taxon>Eukaryota</taxon>
        <taxon>Viridiplantae</taxon>
        <taxon>Chlorophyta</taxon>
        <taxon>core chlorophytes</taxon>
        <taxon>Chlorophyceae</taxon>
        <taxon>CS clade</taxon>
        <taxon>Chlamydomonadales</taxon>
        <taxon>Volvocaceae</taxon>
        <taxon>Pleodorina</taxon>
    </lineage>
</organism>
<keyword evidence="6 11" id="KW-0175">Coiled coil</keyword>
<evidence type="ECO:0000256" key="10">
    <source>
        <dbReference type="ARBA" id="ARBA00049959"/>
    </source>
</evidence>
<comment type="function">
    <text evidence="10">Essential for the assembly of the distal half of centrioles, required for centriole elongation. Acts as a negative regulator of centriole elongation.</text>
</comment>
<dbReference type="InterPro" id="IPR033351">
    <property type="entry name" value="POC5"/>
</dbReference>
<evidence type="ECO:0000256" key="1">
    <source>
        <dbReference type="ARBA" id="ARBA00004114"/>
    </source>
</evidence>
<feature type="compositionally biased region" description="Polar residues" evidence="12">
    <location>
        <begin position="72"/>
        <end position="83"/>
    </location>
</feature>
<feature type="coiled-coil region" evidence="11">
    <location>
        <begin position="302"/>
        <end position="343"/>
    </location>
</feature>
<feature type="region of interest" description="Disordered" evidence="12">
    <location>
        <begin position="560"/>
        <end position="580"/>
    </location>
</feature>
<evidence type="ECO:0000256" key="11">
    <source>
        <dbReference type="SAM" id="Coils"/>
    </source>
</evidence>
<proteinExistence type="inferred from homology"/>